<dbReference type="AlphaFoldDB" id="A0A822ZLK2"/>
<organism evidence="19 20">
    <name type="scientific">Nelumbo nucifera</name>
    <name type="common">Sacred lotus</name>
    <dbReference type="NCBI Taxonomy" id="4432"/>
    <lineage>
        <taxon>Eukaryota</taxon>
        <taxon>Viridiplantae</taxon>
        <taxon>Streptophyta</taxon>
        <taxon>Embryophyta</taxon>
        <taxon>Tracheophyta</taxon>
        <taxon>Spermatophyta</taxon>
        <taxon>Magnoliopsida</taxon>
        <taxon>Proteales</taxon>
        <taxon>Nelumbonaceae</taxon>
        <taxon>Nelumbo</taxon>
    </lineage>
</organism>
<keyword evidence="20" id="KW-1185">Reference proteome</keyword>
<keyword evidence="11 13" id="KW-1071">Ligand-gated ion channel</keyword>
<comment type="caution">
    <text evidence="19">The sequence shown here is derived from an EMBL/GenBank/DDBJ whole genome shotgun (WGS) entry which is preliminary data.</text>
</comment>
<dbReference type="SMART" id="SM00079">
    <property type="entry name" value="PBPe"/>
    <property type="match status" value="1"/>
</dbReference>
<evidence type="ECO:0000256" key="6">
    <source>
        <dbReference type="ARBA" id="ARBA00022989"/>
    </source>
</evidence>
<feature type="region of interest" description="Disordered" evidence="15">
    <location>
        <begin position="880"/>
        <end position="947"/>
    </location>
</feature>
<keyword evidence="8 13" id="KW-0472">Membrane</keyword>
<dbReference type="GO" id="GO:0015276">
    <property type="term" value="F:ligand-gated monoatomic ion channel activity"/>
    <property type="evidence" value="ECO:0007669"/>
    <property type="project" value="InterPro"/>
</dbReference>
<evidence type="ECO:0000256" key="16">
    <source>
        <dbReference type="SAM" id="Phobius"/>
    </source>
</evidence>
<dbReference type="SUPFAM" id="SSF53850">
    <property type="entry name" value="Periplasmic binding protein-like II"/>
    <property type="match status" value="1"/>
</dbReference>
<dbReference type="Gene3D" id="3.40.190.10">
    <property type="entry name" value="Periplasmic binding protein-like II"/>
    <property type="match status" value="2"/>
</dbReference>
<dbReference type="PANTHER" id="PTHR34836">
    <property type="entry name" value="OS06G0188250 PROTEIN"/>
    <property type="match status" value="1"/>
</dbReference>
<evidence type="ECO:0000313" key="20">
    <source>
        <dbReference type="Proteomes" id="UP000607653"/>
    </source>
</evidence>
<keyword evidence="9 13" id="KW-0675">Receptor</keyword>
<dbReference type="InterPro" id="IPR001828">
    <property type="entry name" value="ANF_lig-bd_rcpt"/>
</dbReference>
<dbReference type="Gene3D" id="3.40.50.2300">
    <property type="match status" value="2"/>
</dbReference>
<keyword evidence="10" id="KW-0325">Glycoprotein</keyword>
<dbReference type="Pfam" id="PF01094">
    <property type="entry name" value="ANF_receptor"/>
    <property type="match status" value="1"/>
</dbReference>
<dbReference type="FunFam" id="3.40.50.2300:FF:000188">
    <property type="entry name" value="Glutamate receptor"/>
    <property type="match status" value="1"/>
</dbReference>
<evidence type="ECO:0000256" key="7">
    <source>
        <dbReference type="ARBA" id="ARBA00023065"/>
    </source>
</evidence>
<comment type="function">
    <text evidence="13">Glutamate-gated receptor that probably acts as non-selective cation channel.</text>
</comment>
<keyword evidence="5 17" id="KW-0732">Signal</keyword>
<evidence type="ECO:0000256" key="1">
    <source>
        <dbReference type="ARBA" id="ARBA00004141"/>
    </source>
</evidence>
<dbReference type="InterPro" id="IPR001320">
    <property type="entry name" value="Iontro_rcpt_C"/>
</dbReference>
<evidence type="ECO:0000256" key="9">
    <source>
        <dbReference type="ARBA" id="ARBA00023170"/>
    </source>
</evidence>
<evidence type="ECO:0000256" key="2">
    <source>
        <dbReference type="ARBA" id="ARBA00008685"/>
    </source>
</evidence>
<feature type="compositionally biased region" description="Polar residues" evidence="15">
    <location>
        <begin position="935"/>
        <end position="947"/>
    </location>
</feature>
<evidence type="ECO:0000256" key="8">
    <source>
        <dbReference type="ARBA" id="ARBA00023136"/>
    </source>
</evidence>
<evidence type="ECO:0000256" key="10">
    <source>
        <dbReference type="ARBA" id="ARBA00023180"/>
    </source>
</evidence>
<dbReference type="GO" id="GO:0016020">
    <property type="term" value="C:membrane"/>
    <property type="evidence" value="ECO:0007669"/>
    <property type="project" value="UniProtKB-SubCell"/>
</dbReference>
<evidence type="ECO:0000256" key="14">
    <source>
        <dbReference type="PIRSR" id="PIRSR037090-50"/>
    </source>
</evidence>
<feature type="compositionally biased region" description="Polar residues" evidence="15">
    <location>
        <begin position="902"/>
        <end position="920"/>
    </location>
</feature>
<dbReference type="InterPro" id="IPR019594">
    <property type="entry name" value="Glu/Gly-bd"/>
</dbReference>
<evidence type="ECO:0000256" key="17">
    <source>
        <dbReference type="SAM" id="SignalP"/>
    </source>
</evidence>
<proteinExistence type="inferred from homology"/>
<dbReference type="FunFam" id="1.10.287.70:FF:000037">
    <property type="entry name" value="Glutamate receptor"/>
    <property type="match status" value="1"/>
</dbReference>
<dbReference type="InterPro" id="IPR028082">
    <property type="entry name" value="Peripla_BP_I"/>
</dbReference>
<comment type="subcellular location">
    <subcellularLocation>
        <location evidence="1">Membrane</location>
        <topology evidence="1">Multi-pass membrane protein</topology>
    </subcellularLocation>
</comment>
<evidence type="ECO:0000256" key="11">
    <source>
        <dbReference type="ARBA" id="ARBA00023286"/>
    </source>
</evidence>
<evidence type="ECO:0000256" key="3">
    <source>
        <dbReference type="ARBA" id="ARBA00022448"/>
    </source>
</evidence>
<dbReference type="CDD" id="cd19990">
    <property type="entry name" value="PBP1_GABAb_receptor_plant"/>
    <property type="match status" value="1"/>
</dbReference>
<dbReference type="FunFam" id="3.40.190.10:FF:000195">
    <property type="entry name" value="Glutamate receptor 2.7"/>
    <property type="match status" value="1"/>
</dbReference>
<keyword evidence="12 13" id="KW-0407">Ion channel</keyword>
<feature type="transmembrane region" description="Helical" evidence="16">
    <location>
        <begin position="590"/>
        <end position="608"/>
    </location>
</feature>
<dbReference type="Gene3D" id="1.10.287.70">
    <property type="match status" value="1"/>
</dbReference>
<evidence type="ECO:0000256" key="13">
    <source>
        <dbReference type="PIRNR" id="PIRNR037090"/>
    </source>
</evidence>
<dbReference type="CDD" id="cd13686">
    <property type="entry name" value="GluR_Plant"/>
    <property type="match status" value="1"/>
</dbReference>
<evidence type="ECO:0000259" key="18">
    <source>
        <dbReference type="SMART" id="SM00079"/>
    </source>
</evidence>
<dbReference type="EMBL" id="DUZY01000007">
    <property type="protein sequence ID" value="DAD45633.1"/>
    <property type="molecule type" value="Genomic_DNA"/>
</dbReference>
<keyword evidence="7 13" id="KW-0406">Ion transport</keyword>
<feature type="chain" id="PRO_5032544929" description="Glutamate receptor" evidence="17">
    <location>
        <begin position="20"/>
        <end position="947"/>
    </location>
</feature>
<protein>
    <recommendedName>
        <fullName evidence="13">Glutamate receptor</fullName>
    </recommendedName>
</protein>
<sequence>MLKPAQLCLFCFVMVRVCCLSVLGTGQNGSPKTTSPIPVGVVLDLNSTVGEMARVCIDMALSEFYAVHTNYRTKVVLHTRNSKGDAVNAASAAFDLLKSKEVQAIIGPQKSAEAKFVIDLGDKARVPIISFSATSPSLSPIQNPFFVRTTLNDSSQVNAIKAIVQNYGWKEVVPIYEDTDYGSGVIPYLIDAFQDIDVRVPYRSVIPPSAKDGQIVEELNQLKTMQTRVFVVHMTASLGSRFFLQVEENKMMTEGFVWIITDGLSSLIDPMNSTSIDSMDGVLGLKPFIPESKLEEFKTRWEKRFYLDKPNRKIGELSLFGLWAYDTIWALAMAVERVGAMNTSFLKRDASENPTSIATIGYSQMGPNLLKAILSTKFKGLSGDFHLVKGQLETSAFQIFNLIGKVERVIGYWSPKYGLSQDLPGKSKSNSGNNLIRNPIWPGDSFVTPKGWVIPIEGKKLRIGVPVKDGFKEFLKITTDPQINETSFSGFSIDVFLAALSKLPFAVPYHFIPYMKPDGQSIGSYDELIYQVHLKKFDAVVGDITIVANRSRFVDFTLPYSESGVSMVVPIRNDKSGNAWIFLKPLTWELWLTTGAAFVFTGIVVWILEHRVNTDFRGPPTQQIGMTFWFSFSTLVFAHRERVVNNLSRFVLIIWVFVVLILAQSYTASLTSMLTVQQLQPMLTDILELKDKGYYGLLIKRLNLDENKLRSYSTPEQYHEALSKGSQNGGVAAIIDEIPYLKLFLAKYCSKYSMVGPTYKTDGFGFVFPTGSPLVPYFSKAILNLKEGDEMDKIEGTWFQKKTQCQDQSTEVSSSSTSLSLRSFWGLFLITGLASVSSLLIFLIQFLYEQRQAANSSTASPKPIWEKILSMAQRFDQKDLSSHTFRRAESRIHPINEAEGTEMSSNTNDSQITSRVHNQTVPLEEVEEPVHEQRISSPQSGNPSTSI</sequence>
<dbReference type="FunFam" id="3.40.190.10:FF:000291">
    <property type="entry name" value="Glutamate receptor"/>
    <property type="match status" value="1"/>
</dbReference>
<feature type="domain" description="Ionotropic glutamate receptor C-terminal" evidence="18">
    <location>
        <begin position="460"/>
        <end position="801"/>
    </location>
</feature>
<dbReference type="SUPFAM" id="SSF53822">
    <property type="entry name" value="Periplasmic binding protein-like I"/>
    <property type="match status" value="1"/>
</dbReference>
<evidence type="ECO:0000256" key="12">
    <source>
        <dbReference type="ARBA" id="ARBA00023303"/>
    </source>
</evidence>
<feature type="disulfide bond" evidence="14">
    <location>
        <begin position="749"/>
        <end position="805"/>
    </location>
</feature>
<dbReference type="Pfam" id="PF00060">
    <property type="entry name" value="Lig_chan"/>
    <property type="match status" value="1"/>
</dbReference>
<dbReference type="InterPro" id="IPR044440">
    <property type="entry name" value="GABAb_receptor_plant_PBP1"/>
</dbReference>
<dbReference type="Pfam" id="PF10613">
    <property type="entry name" value="Lig_chan-Glu_bd"/>
    <property type="match status" value="1"/>
</dbReference>
<reference evidence="19 20" key="1">
    <citation type="journal article" date="2020" name="Mol. Biol. Evol.">
        <title>Distinct Expression and Methylation Patterns for Genes with Different Fates following a Single Whole-Genome Duplication in Flowering Plants.</title>
        <authorList>
            <person name="Shi T."/>
            <person name="Rahmani R.S."/>
            <person name="Gugger P.F."/>
            <person name="Wang M."/>
            <person name="Li H."/>
            <person name="Zhang Y."/>
            <person name="Li Z."/>
            <person name="Wang Q."/>
            <person name="Van de Peer Y."/>
            <person name="Marchal K."/>
            <person name="Chen J."/>
        </authorList>
    </citation>
    <scope>NUCLEOTIDE SEQUENCE [LARGE SCALE GENOMIC DNA]</scope>
    <source>
        <tissue evidence="19">Leaf</tissue>
    </source>
</reference>
<keyword evidence="14" id="KW-1015">Disulfide bond</keyword>
<feature type="transmembrane region" description="Helical" evidence="16">
    <location>
        <begin position="650"/>
        <end position="668"/>
    </location>
</feature>
<evidence type="ECO:0000313" key="19">
    <source>
        <dbReference type="EMBL" id="DAD45633.1"/>
    </source>
</evidence>
<dbReference type="PANTHER" id="PTHR34836:SF7">
    <property type="entry name" value="RECEPTOR LIGAND BINDING REGION DOMAIN-CONTAINING PROTEIN"/>
    <property type="match status" value="1"/>
</dbReference>
<comment type="similarity">
    <text evidence="2 13">Belongs to the glutamate-gated ion channel (TC 1.A.10.1) family.</text>
</comment>
<feature type="transmembrane region" description="Helical" evidence="16">
    <location>
        <begin position="824"/>
        <end position="848"/>
    </location>
</feature>
<evidence type="ECO:0000256" key="15">
    <source>
        <dbReference type="SAM" id="MobiDB-lite"/>
    </source>
</evidence>
<keyword evidence="4 16" id="KW-0812">Transmembrane</keyword>
<evidence type="ECO:0000256" key="5">
    <source>
        <dbReference type="ARBA" id="ARBA00022729"/>
    </source>
</evidence>
<gene>
    <name evidence="19" type="ORF">HUJ06_003863</name>
</gene>
<dbReference type="Proteomes" id="UP000607653">
    <property type="component" value="Unassembled WGS sequence"/>
</dbReference>
<keyword evidence="3 13" id="KW-0813">Transport</keyword>
<keyword evidence="6 16" id="KW-1133">Transmembrane helix</keyword>
<dbReference type="InterPro" id="IPR017103">
    <property type="entry name" value="Iontropic_Glu_rcpt_pln"/>
</dbReference>
<accession>A0A822ZLK2</accession>
<feature type="signal peptide" evidence="17">
    <location>
        <begin position="1"/>
        <end position="19"/>
    </location>
</feature>
<feature type="compositionally biased region" description="Basic and acidic residues" evidence="15">
    <location>
        <begin position="880"/>
        <end position="896"/>
    </location>
</feature>
<dbReference type="PIRSF" id="PIRSF037090">
    <property type="entry name" value="Iontro_Glu-like_rcpt_pln"/>
    <property type="match status" value="1"/>
</dbReference>
<dbReference type="InterPro" id="IPR015683">
    <property type="entry name" value="Ionotropic_Glu_rcpt"/>
</dbReference>
<name>A0A822ZLK2_NELNU</name>
<evidence type="ECO:0000256" key="4">
    <source>
        <dbReference type="ARBA" id="ARBA00022692"/>
    </source>
</evidence>